<accession>A0ABV8M0P9</accession>
<dbReference type="EMBL" id="JBHSAY010000028">
    <property type="protein sequence ID" value="MFC4136010.1"/>
    <property type="molecule type" value="Genomic_DNA"/>
</dbReference>
<feature type="signal peptide" evidence="2">
    <location>
        <begin position="1"/>
        <end position="19"/>
    </location>
</feature>
<feature type="chain" id="PRO_5047145868" evidence="2">
    <location>
        <begin position="20"/>
        <end position="517"/>
    </location>
</feature>
<dbReference type="EC" id="2.4.-.-" evidence="4"/>
<feature type="transmembrane region" description="Helical" evidence="1">
    <location>
        <begin position="313"/>
        <end position="331"/>
    </location>
</feature>
<keyword evidence="1" id="KW-0472">Membrane</keyword>
<name>A0ABV8M0P9_9ACTN</name>
<feature type="transmembrane region" description="Helical" evidence="1">
    <location>
        <begin position="222"/>
        <end position="240"/>
    </location>
</feature>
<feature type="transmembrane region" description="Helical" evidence="1">
    <location>
        <begin position="372"/>
        <end position="396"/>
    </location>
</feature>
<comment type="caution">
    <text evidence="4">The sequence shown here is derived from an EMBL/GenBank/DDBJ whole genome shotgun (WGS) entry which is preliminary data.</text>
</comment>
<reference evidence="5" key="1">
    <citation type="journal article" date="2019" name="Int. J. Syst. Evol. Microbiol.">
        <title>The Global Catalogue of Microorganisms (GCM) 10K type strain sequencing project: providing services to taxonomists for standard genome sequencing and annotation.</title>
        <authorList>
            <consortium name="The Broad Institute Genomics Platform"/>
            <consortium name="The Broad Institute Genome Sequencing Center for Infectious Disease"/>
            <person name="Wu L."/>
            <person name="Ma J."/>
        </authorList>
    </citation>
    <scope>NUCLEOTIDE SEQUENCE [LARGE SCALE GENOMIC DNA]</scope>
    <source>
        <strain evidence="5">CGMCC 4.7289</strain>
    </source>
</reference>
<gene>
    <name evidence="4" type="ORF">ACFOZ4_35850</name>
</gene>
<dbReference type="Proteomes" id="UP001595816">
    <property type="component" value="Unassembled WGS sequence"/>
</dbReference>
<evidence type="ECO:0000259" key="3">
    <source>
        <dbReference type="Pfam" id="PF13231"/>
    </source>
</evidence>
<evidence type="ECO:0000313" key="4">
    <source>
        <dbReference type="EMBL" id="MFC4136010.1"/>
    </source>
</evidence>
<keyword evidence="4" id="KW-0808">Transferase</keyword>
<dbReference type="InterPro" id="IPR038731">
    <property type="entry name" value="RgtA/B/C-like"/>
</dbReference>
<feature type="transmembrane region" description="Helical" evidence="1">
    <location>
        <begin position="186"/>
        <end position="201"/>
    </location>
</feature>
<dbReference type="RefSeq" id="WP_253762591.1">
    <property type="nucleotide sequence ID" value="NZ_JAMZDZ010000001.1"/>
</dbReference>
<keyword evidence="1" id="KW-0812">Transmembrane</keyword>
<feature type="transmembrane region" description="Helical" evidence="1">
    <location>
        <begin position="343"/>
        <end position="365"/>
    </location>
</feature>
<keyword evidence="5" id="KW-1185">Reference proteome</keyword>
<protein>
    <submittedName>
        <fullName evidence="4">Glycosyltransferase family 39 protein</fullName>
        <ecNumber evidence="4">2.4.-.-</ecNumber>
    </submittedName>
</protein>
<evidence type="ECO:0000256" key="2">
    <source>
        <dbReference type="SAM" id="SignalP"/>
    </source>
</evidence>
<sequence length="517" mass="56351">MLLALLFTLLTVFVVTQHAVHGRAFDEWMQDDYGQRTLAFYLSGGKDRSFLEMAPELYMPQHGPAYELIVAAAQKLTGEQWQTRSVLGGVTGLLGILAIALCGREVAGPWGAFLAAAGLALYPRYTGSIFNNSKDIPFTVAMTVVLWLVLRTVRRWQQDQRRFELLQDATLGAAIGFAAAIRVNALAWFAVLAVLIAAFWLRRRPAGAAAIRAELSKQVGSLLLIVSTCYLAMSLTWPYVLVRPIAGAMDAVAAMSKYQWNHEILYLGAMVPAPQAPWHYAPVWLVVGSPLPVVLLVLASAGAVWWRRGPSDGRYLVLAAYVAVPLILLIALRPTLYNSLRQFLYLVPGLILIATGVLLAAVRAAAGSGRRVLAATLVGLAIVGQAEVVVAGARIYPYEYAYFSPVVGGYAKAHHSFEGEYWGSCSSEAASWLRRHHADYPVIEPSFQDLVGWNTLIEKELPGLTPVGDNHPTFLISREPRDGYRTIHSVMLAGEQLCQVGVRSDVPAGSAEMAQLP</sequence>
<evidence type="ECO:0000256" key="1">
    <source>
        <dbReference type="SAM" id="Phobius"/>
    </source>
</evidence>
<dbReference type="Pfam" id="PF13231">
    <property type="entry name" value="PMT_2"/>
    <property type="match status" value="1"/>
</dbReference>
<keyword evidence="1" id="KW-1133">Transmembrane helix</keyword>
<proteinExistence type="predicted"/>
<dbReference type="GO" id="GO:0016757">
    <property type="term" value="F:glycosyltransferase activity"/>
    <property type="evidence" value="ECO:0007669"/>
    <property type="project" value="UniProtKB-KW"/>
</dbReference>
<keyword evidence="4" id="KW-0328">Glycosyltransferase</keyword>
<evidence type="ECO:0000313" key="5">
    <source>
        <dbReference type="Proteomes" id="UP001595816"/>
    </source>
</evidence>
<feature type="domain" description="Glycosyltransferase RgtA/B/C/D-like" evidence="3">
    <location>
        <begin position="62"/>
        <end position="201"/>
    </location>
</feature>
<keyword evidence="2" id="KW-0732">Signal</keyword>
<organism evidence="4 5">
    <name type="scientific">Hamadaea flava</name>
    <dbReference type="NCBI Taxonomy" id="1742688"/>
    <lineage>
        <taxon>Bacteria</taxon>
        <taxon>Bacillati</taxon>
        <taxon>Actinomycetota</taxon>
        <taxon>Actinomycetes</taxon>
        <taxon>Micromonosporales</taxon>
        <taxon>Micromonosporaceae</taxon>
        <taxon>Hamadaea</taxon>
    </lineage>
</organism>
<feature type="transmembrane region" description="Helical" evidence="1">
    <location>
        <begin position="283"/>
        <end position="306"/>
    </location>
</feature>